<evidence type="ECO:0000259" key="4">
    <source>
        <dbReference type="PROSITE" id="PS50118"/>
    </source>
</evidence>
<feature type="DNA-binding region" description="HMG box" evidence="2">
    <location>
        <begin position="214"/>
        <end position="287"/>
    </location>
</feature>
<evidence type="ECO:0000256" key="3">
    <source>
        <dbReference type="SAM" id="MobiDB-lite"/>
    </source>
</evidence>
<feature type="compositionally biased region" description="Basic and acidic residues" evidence="3">
    <location>
        <begin position="88"/>
        <end position="100"/>
    </location>
</feature>
<feature type="DNA-binding region" description="HMG box" evidence="2">
    <location>
        <begin position="115"/>
        <end position="183"/>
    </location>
</feature>
<dbReference type="SUPFAM" id="SSF47095">
    <property type="entry name" value="HMG-box"/>
    <property type="match status" value="2"/>
</dbReference>
<dbReference type="CDD" id="cd00084">
    <property type="entry name" value="HMG-box_SF"/>
    <property type="match status" value="1"/>
</dbReference>
<keyword evidence="2" id="KW-0539">Nucleus</keyword>
<feature type="domain" description="HMG box" evidence="4">
    <location>
        <begin position="214"/>
        <end position="287"/>
    </location>
</feature>
<dbReference type="EMBL" id="ML145139">
    <property type="protein sequence ID" value="TBU57272.1"/>
    <property type="molecule type" value="Genomic_DNA"/>
</dbReference>
<reference evidence="5 6" key="1">
    <citation type="submission" date="2019-01" db="EMBL/GenBank/DDBJ databases">
        <title>Draft genome sequences of three monokaryotic isolates of the white-rot basidiomycete fungus Dichomitus squalens.</title>
        <authorList>
            <consortium name="DOE Joint Genome Institute"/>
            <person name="Lopez S.C."/>
            <person name="Andreopoulos B."/>
            <person name="Pangilinan J."/>
            <person name="Lipzen A."/>
            <person name="Riley R."/>
            <person name="Ahrendt S."/>
            <person name="Ng V."/>
            <person name="Barry K."/>
            <person name="Daum C."/>
            <person name="Grigoriev I.V."/>
            <person name="Hilden K.S."/>
            <person name="Makela M.R."/>
            <person name="de Vries R.P."/>
        </authorList>
    </citation>
    <scope>NUCLEOTIDE SEQUENCE [LARGE SCALE GENOMIC DNA]</scope>
    <source>
        <strain evidence="5 6">CBS 464.89</strain>
    </source>
</reference>
<sequence>MLSRLVLQRVSPHVFACNVPTGGLRMALATRQQAVVRTFLTTAHVSEPVASDSESPKAKKSTTKRSSATKTGTKKAATKKPKAKAKPKKVESDDPEDRLKGPLKSIKLKKEDLPPPKPATSFFLFIREQYERKENVRTGVGAASNSSEIAARWKELSDTEKQPYREKAAALKAEYEAARARWFENADPRLIRAINAQRKAKNRLKIHSPLGSDPRRPLPAFIQYMREIHDTLDVSIDRHANTQGYLAALGKAASEKWKALPEEERQRYRDEYVTKQKEYEELRAQEKSA</sequence>
<dbReference type="InterPro" id="IPR050342">
    <property type="entry name" value="HMGB"/>
</dbReference>
<dbReference type="Pfam" id="PF00505">
    <property type="entry name" value="HMG_box"/>
    <property type="match status" value="2"/>
</dbReference>
<dbReference type="SMART" id="SM00398">
    <property type="entry name" value="HMG"/>
    <property type="match status" value="2"/>
</dbReference>
<dbReference type="AlphaFoldDB" id="A0A4Q9PS84"/>
<evidence type="ECO:0000313" key="5">
    <source>
        <dbReference type="EMBL" id="TBU57272.1"/>
    </source>
</evidence>
<keyword evidence="1 2" id="KW-0238">DNA-binding</keyword>
<dbReference type="InterPro" id="IPR009071">
    <property type="entry name" value="HMG_box_dom"/>
</dbReference>
<keyword evidence="6" id="KW-1185">Reference proteome</keyword>
<accession>A0A4Q9PS84</accession>
<dbReference type="Proteomes" id="UP000292082">
    <property type="component" value="Unassembled WGS sequence"/>
</dbReference>
<protein>
    <recommendedName>
        <fullName evidence="4">HMG box domain-containing protein</fullName>
    </recommendedName>
</protein>
<organism evidence="5 6">
    <name type="scientific">Dichomitus squalens</name>
    <dbReference type="NCBI Taxonomy" id="114155"/>
    <lineage>
        <taxon>Eukaryota</taxon>
        <taxon>Fungi</taxon>
        <taxon>Dikarya</taxon>
        <taxon>Basidiomycota</taxon>
        <taxon>Agaricomycotina</taxon>
        <taxon>Agaricomycetes</taxon>
        <taxon>Polyporales</taxon>
        <taxon>Polyporaceae</taxon>
        <taxon>Dichomitus</taxon>
    </lineage>
</organism>
<evidence type="ECO:0000313" key="6">
    <source>
        <dbReference type="Proteomes" id="UP000292082"/>
    </source>
</evidence>
<evidence type="ECO:0000256" key="2">
    <source>
        <dbReference type="PROSITE-ProRule" id="PRU00267"/>
    </source>
</evidence>
<name>A0A4Q9PS84_9APHY</name>
<dbReference type="PROSITE" id="PS50118">
    <property type="entry name" value="HMG_BOX_2"/>
    <property type="match status" value="2"/>
</dbReference>
<feature type="region of interest" description="Disordered" evidence="3">
    <location>
        <begin position="46"/>
        <end position="114"/>
    </location>
</feature>
<feature type="compositionally biased region" description="Basic residues" evidence="3">
    <location>
        <begin position="72"/>
        <end position="87"/>
    </location>
</feature>
<dbReference type="PANTHER" id="PTHR48112">
    <property type="entry name" value="HIGH MOBILITY GROUP PROTEIN DSP1"/>
    <property type="match status" value="1"/>
</dbReference>
<dbReference type="STRING" id="114155.A0A4Q9PS84"/>
<dbReference type="GO" id="GO:0005634">
    <property type="term" value="C:nucleus"/>
    <property type="evidence" value="ECO:0007669"/>
    <property type="project" value="UniProtKB-UniRule"/>
</dbReference>
<feature type="domain" description="HMG box" evidence="4">
    <location>
        <begin position="115"/>
        <end position="183"/>
    </location>
</feature>
<evidence type="ECO:0000256" key="1">
    <source>
        <dbReference type="ARBA" id="ARBA00023125"/>
    </source>
</evidence>
<gene>
    <name evidence="5" type="ORF">BD310DRAFT_881110</name>
</gene>
<dbReference type="OMA" id="DIPYVEA"/>
<proteinExistence type="predicted"/>
<dbReference type="InterPro" id="IPR036910">
    <property type="entry name" value="HMG_box_dom_sf"/>
</dbReference>
<dbReference type="GO" id="GO:0003677">
    <property type="term" value="F:DNA binding"/>
    <property type="evidence" value="ECO:0007669"/>
    <property type="project" value="UniProtKB-UniRule"/>
</dbReference>
<dbReference type="Gene3D" id="1.10.30.10">
    <property type="entry name" value="High mobility group box domain"/>
    <property type="match status" value="2"/>
</dbReference>